<protein>
    <recommendedName>
        <fullName evidence="1">SnoaL-like domain-containing protein</fullName>
    </recommendedName>
</protein>
<comment type="caution">
    <text evidence="2">The sequence shown here is derived from an EMBL/GenBank/DDBJ whole genome shotgun (WGS) entry which is preliminary data.</text>
</comment>
<keyword evidence="3" id="KW-1185">Reference proteome</keyword>
<sequence length="115" mass="12756">MKPDTKAIGVAYYRALGDKNIEKVSKYLHPDIQFTDPQETVIGKESVLKAAQGFSRIFKTLTIRAPFGSENQAMIVYEVEIPGLSKKLQAASLLSFKEGLISKIELFYDSKGLGK</sequence>
<evidence type="ECO:0000313" key="3">
    <source>
        <dbReference type="Proteomes" id="UP000031552"/>
    </source>
</evidence>
<feature type="domain" description="SnoaL-like" evidence="1">
    <location>
        <begin position="11"/>
        <end position="102"/>
    </location>
</feature>
<dbReference type="AlphaFoldDB" id="A0A090E032"/>
<dbReference type="SUPFAM" id="SSF54427">
    <property type="entry name" value="NTF2-like"/>
    <property type="match status" value="1"/>
</dbReference>
<dbReference type="STRING" id="1437425.CSEC_1385"/>
<dbReference type="EMBL" id="CCEJ010000006">
    <property type="protein sequence ID" value="CDR34204.1"/>
    <property type="molecule type" value="Genomic_DNA"/>
</dbReference>
<dbReference type="InterPro" id="IPR032710">
    <property type="entry name" value="NTF2-like_dom_sf"/>
</dbReference>
<reference evidence="2" key="2">
    <citation type="submission" date="2014-09" db="EMBL/GenBank/DDBJ databases">
        <title>Criblamydia sequanensis harbors a mega-plasmid encoding arsenite resistance.</title>
        <authorList>
            <person name="Bertelli C."/>
            <person name="Goesmann A."/>
            <person name="Greub G."/>
        </authorList>
    </citation>
    <scope>NUCLEOTIDE SEQUENCE [LARGE SCALE GENOMIC DNA]</scope>
    <source>
        <strain evidence="2">CRIB-18</strain>
    </source>
</reference>
<dbReference type="Proteomes" id="UP000031552">
    <property type="component" value="Unassembled WGS sequence"/>
</dbReference>
<proteinExistence type="predicted"/>
<dbReference type="OrthoDB" id="21561at2"/>
<evidence type="ECO:0000259" key="1">
    <source>
        <dbReference type="Pfam" id="PF12680"/>
    </source>
</evidence>
<accession>A0A090E032</accession>
<dbReference type="RefSeq" id="WP_041017759.1">
    <property type="nucleotide sequence ID" value="NZ_CCEJ010000006.1"/>
</dbReference>
<evidence type="ECO:0000313" key="2">
    <source>
        <dbReference type="EMBL" id="CDR34204.1"/>
    </source>
</evidence>
<dbReference type="Pfam" id="PF12680">
    <property type="entry name" value="SnoaL_2"/>
    <property type="match status" value="1"/>
</dbReference>
<gene>
    <name evidence="2" type="ORF">CSEC_1385</name>
</gene>
<name>A0A090E032_9BACT</name>
<organism evidence="2 3">
    <name type="scientific">Candidatus Criblamydia sequanensis CRIB-18</name>
    <dbReference type="NCBI Taxonomy" id="1437425"/>
    <lineage>
        <taxon>Bacteria</taxon>
        <taxon>Pseudomonadati</taxon>
        <taxon>Chlamydiota</taxon>
        <taxon>Chlamydiia</taxon>
        <taxon>Parachlamydiales</taxon>
        <taxon>Candidatus Criblamydiaceae</taxon>
        <taxon>Candidatus Criblamydia</taxon>
    </lineage>
</organism>
<dbReference type="eggNOG" id="ENOG5033YHX">
    <property type="taxonomic scope" value="Bacteria"/>
</dbReference>
<dbReference type="Gene3D" id="3.10.450.50">
    <property type="match status" value="1"/>
</dbReference>
<reference evidence="2" key="1">
    <citation type="submission" date="2013-12" db="EMBL/GenBank/DDBJ databases">
        <authorList>
            <person name="Linke B."/>
        </authorList>
    </citation>
    <scope>NUCLEOTIDE SEQUENCE [LARGE SCALE GENOMIC DNA]</scope>
    <source>
        <strain evidence="2">CRIB-18</strain>
    </source>
</reference>
<dbReference type="InterPro" id="IPR037401">
    <property type="entry name" value="SnoaL-like"/>
</dbReference>